<reference evidence="3" key="1">
    <citation type="journal article" date="2019" name="PLoS Negl. Trop. Dis.">
        <title>Revisiting the worldwide diversity of Leptospira species in the environment.</title>
        <authorList>
            <person name="Vincent A.T."/>
            <person name="Schiettekatte O."/>
            <person name="Bourhy P."/>
            <person name="Veyrier F.J."/>
            <person name="Picardeau M."/>
        </authorList>
    </citation>
    <scope>NUCLEOTIDE SEQUENCE [LARGE SCALE GENOMIC DNA]</scope>
    <source>
        <strain evidence="3">201702455</strain>
    </source>
</reference>
<keyword evidence="4" id="KW-1185">Reference proteome</keyword>
<comment type="caution">
    <text evidence="3">The sequence shown here is derived from an EMBL/GenBank/DDBJ whole genome shotgun (WGS) entry which is preliminary data.</text>
</comment>
<dbReference type="EMBL" id="RQGF01000009">
    <property type="protein sequence ID" value="TGL64093.1"/>
    <property type="molecule type" value="Genomic_DNA"/>
</dbReference>
<keyword evidence="2" id="KW-0812">Transmembrane</keyword>
<name>A0A4R9KFN9_9LEPT</name>
<dbReference type="Proteomes" id="UP000297762">
    <property type="component" value="Unassembled WGS sequence"/>
</dbReference>
<evidence type="ECO:0000313" key="4">
    <source>
        <dbReference type="Proteomes" id="UP000297762"/>
    </source>
</evidence>
<feature type="transmembrane region" description="Helical" evidence="2">
    <location>
        <begin position="6"/>
        <end position="25"/>
    </location>
</feature>
<protein>
    <submittedName>
        <fullName evidence="3">Uncharacterized protein</fullName>
    </submittedName>
</protein>
<feature type="compositionally biased region" description="Basic and acidic residues" evidence="1">
    <location>
        <begin position="28"/>
        <end position="46"/>
    </location>
</feature>
<evidence type="ECO:0000256" key="1">
    <source>
        <dbReference type="SAM" id="MobiDB-lite"/>
    </source>
</evidence>
<organism evidence="3 4">
    <name type="scientific">Leptospira sarikeiensis</name>
    <dbReference type="NCBI Taxonomy" id="2484943"/>
    <lineage>
        <taxon>Bacteria</taxon>
        <taxon>Pseudomonadati</taxon>
        <taxon>Spirochaetota</taxon>
        <taxon>Spirochaetia</taxon>
        <taxon>Leptospirales</taxon>
        <taxon>Leptospiraceae</taxon>
        <taxon>Leptospira</taxon>
    </lineage>
</organism>
<accession>A0A4R9KFN9</accession>
<gene>
    <name evidence="3" type="ORF">EHQ64_03630</name>
</gene>
<keyword evidence="2" id="KW-0472">Membrane</keyword>
<sequence length="93" mass="10379">MRSFQVQILLFLIVIICASISVFGVSPEPKKDPKTSEPSPKKEKPSNSKGCCKIKYEGGGFDYFPATEEECVAKSGYQSFEKDSVLCFQSLWD</sequence>
<dbReference type="RefSeq" id="WP_135648142.1">
    <property type="nucleotide sequence ID" value="NZ_RQGF01000009.1"/>
</dbReference>
<keyword evidence="2" id="KW-1133">Transmembrane helix</keyword>
<evidence type="ECO:0000256" key="2">
    <source>
        <dbReference type="SAM" id="Phobius"/>
    </source>
</evidence>
<evidence type="ECO:0000313" key="3">
    <source>
        <dbReference type="EMBL" id="TGL64093.1"/>
    </source>
</evidence>
<proteinExistence type="predicted"/>
<dbReference type="AlphaFoldDB" id="A0A4R9KFN9"/>
<feature type="region of interest" description="Disordered" evidence="1">
    <location>
        <begin position="24"/>
        <end position="49"/>
    </location>
</feature>
<dbReference type="OrthoDB" id="340399at2"/>
<dbReference type="NCBIfam" id="NF047538">
    <property type="entry name" value="LIC_11321_fam"/>
    <property type="match status" value="1"/>
</dbReference>